<evidence type="ECO:0000313" key="6">
    <source>
        <dbReference type="EMBL" id="MEL5988566.1"/>
    </source>
</evidence>
<keyword evidence="4 5" id="KW-0472">Membrane</keyword>
<feature type="transmembrane region" description="Helical" evidence="5">
    <location>
        <begin position="406"/>
        <end position="424"/>
    </location>
</feature>
<reference evidence="6 7" key="1">
    <citation type="submission" date="2024-04" db="EMBL/GenBank/DDBJ databases">
        <authorList>
            <person name="Wu Y.S."/>
            <person name="Zhang L."/>
        </authorList>
    </citation>
    <scope>NUCLEOTIDE SEQUENCE [LARGE SCALE GENOMIC DNA]</scope>
    <source>
        <strain evidence="6 7">KG-01</strain>
    </source>
</reference>
<feature type="transmembrane region" description="Helical" evidence="5">
    <location>
        <begin position="107"/>
        <end position="129"/>
    </location>
</feature>
<dbReference type="PANTHER" id="PTHR47704:SF1">
    <property type="entry name" value="POTASSIUM TRANSPORTER KIMA"/>
    <property type="match status" value="1"/>
</dbReference>
<dbReference type="EMBL" id="JBCEWA010000006">
    <property type="protein sequence ID" value="MEL5988566.1"/>
    <property type="molecule type" value="Genomic_DNA"/>
</dbReference>
<dbReference type="InterPro" id="IPR053153">
    <property type="entry name" value="APC_K+_Transporter"/>
</dbReference>
<feature type="transmembrane region" description="Helical" evidence="5">
    <location>
        <begin position="47"/>
        <end position="78"/>
    </location>
</feature>
<feature type="transmembrane region" description="Helical" evidence="5">
    <location>
        <begin position="430"/>
        <end position="448"/>
    </location>
</feature>
<feature type="transmembrane region" description="Helical" evidence="5">
    <location>
        <begin position="370"/>
        <end position="386"/>
    </location>
</feature>
<organism evidence="6 7">
    <name type="scientific">Kurthia gibsonii</name>
    <dbReference type="NCBI Taxonomy" id="33946"/>
    <lineage>
        <taxon>Bacteria</taxon>
        <taxon>Bacillati</taxon>
        <taxon>Bacillota</taxon>
        <taxon>Bacilli</taxon>
        <taxon>Bacillales</taxon>
        <taxon>Caryophanaceae</taxon>
        <taxon>Kurthia</taxon>
    </lineage>
</organism>
<dbReference type="Proteomes" id="UP001398420">
    <property type="component" value="Unassembled WGS sequence"/>
</dbReference>
<evidence type="ECO:0000256" key="4">
    <source>
        <dbReference type="ARBA" id="ARBA00023136"/>
    </source>
</evidence>
<feature type="transmembrane region" description="Helical" evidence="5">
    <location>
        <begin position="204"/>
        <end position="230"/>
    </location>
</feature>
<feature type="transmembrane region" description="Helical" evidence="5">
    <location>
        <begin position="251"/>
        <end position="275"/>
    </location>
</feature>
<evidence type="ECO:0000313" key="7">
    <source>
        <dbReference type="Proteomes" id="UP001398420"/>
    </source>
</evidence>
<dbReference type="RefSeq" id="WP_342302956.1">
    <property type="nucleotide sequence ID" value="NZ_JBCEWA010000006.1"/>
</dbReference>
<keyword evidence="2 5" id="KW-0812">Transmembrane</keyword>
<evidence type="ECO:0000256" key="2">
    <source>
        <dbReference type="ARBA" id="ARBA00022692"/>
    </source>
</evidence>
<proteinExistence type="predicted"/>
<gene>
    <name evidence="6" type="ORF">AAF454_09140</name>
</gene>
<evidence type="ECO:0000256" key="5">
    <source>
        <dbReference type="SAM" id="Phobius"/>
    </source>
</evidence>
<keyword evidence="3 5" id="KW-1133">Transmembrane helix</keyword>
<dbReference type="InterPro" id="IPR002293">
    <property type="entry name" value="AA/rel_permease1"/>
</dbReference>
<dbReference type="Pfam" id="PF13520">
    <property type="entry name" value="AA_permease_2"/>
    <property type="match status" value="1"/>
</dbReference>
<name>A0ABU9LQ05_9BACL</name>
<feature type="transmembrane region" description="Helical" evidence="5">
    <location>
        <begin position="344"/>
        <end position="364"/>
    </location>
</feature>
<feature type="transmembrane region" description="Helical" evidence="5">
    <location>
        <begin position="141"/>
        <end position="159"/>
    </location>
</feature>
<keyword evidence="7" id="KW-1185">Reference proteome</keyword>
<feature type="transmembrane region" description="Helical" evidence="5">
    <location>
        <begin position="171"/>
        <end position="192"/>
    </location>
</feature>
<comment type="caution">
    <text evidence="6">The sequence shown here is derived from an EMBL/GenBank/DDBJ whole genome shotgun (WGS) entry which is preliminary data.</text>
</comment>
<protein>
    <submittedName>
        <fullName evidence="6">APC family permease</fullName>
    </submittedName>
</protein>
<dbReference type="PANTHER" id="PTHR47704">
    <property type="entry name" value="POTASSIUM TRANSPORTER KIMA"/>
    <property type="match status" value="1"/>
</dbReference>
<evidence type="ECO:0000256" key="3">
    <source>
        <dbReference type="ARBA" id="ARBA00022989"/>
    </source>
</evidence>
<accession>A0ABU9LQ05</accession>
<dbReference type="Gene3D" id="1.20.1740.10">
    <property type="entry name" value="Amino acid/polyamine transporter I"/>
    <property type="match status" value="1"/>
</dbReference>
<feature type="transmembrane region" description="Helical" evidence="5">
    <location>
        <begin position="295"/>
        <end position="323"/>
    </location>
</feature>
<sequence length="606" mass="66454">MGLWKRYVIGRPLKSTELMDQRLSKTKALAILSSDALSSVAYGPEQILIVLMAVGAAAFWYSIPIAVGVIVLLVALIFSYRQVIHAYPHGGGAYVVSKENIGKNAGLVAGGALLVDYILTVAVSVSAGADAITSAFPALHNYNVEMAVVFVMILTILNLRGVTESATILAYPVYLFVLSLFILIGVGIYRILNGEVPTTNHTAIGTPVAGVTLFLLLKAFASGSSALTGVEAISNAIPNFKKPEPVNATKTLLAMGGLLALLFSGIVFLAYYYGVTPNGHQTVVSQIAQESVGRGIFYFIIQGMTALILILAANTGFSAFPLLAVNLSKDGYIPRMFQVRGDRLGYSNGIVLLGIGAIVLIILFGGKTESLIPLYATGVFIPFTLAQAGMMRKWLRERPKGWQGKLTINTVGAIISFTVAAIFFVTKFGYVWPILIFVPAMVIIFHRIKSHYDSIGPQLKLTDEVLPEMNGNVMIIPVSGITKMVRNSLNYAKTLNPDMIVAVYVSFDKEDLKAFEAKWKKWQPDIRLVTLYSPYRSLVNPLTKFIDKVEKKAREKNYYVSVIVPQFIVKKGWHNMLHNQSSLLIRTYLLYKRNVILITVPFRLKK</sequence>
<comment type="subcellular location">
    <subcellularLocation>
        <location evidence="1">Membrane</location>
        <topology evidence="1">Multi-pass membrane protein</topology>
    </subcellularLocation>
</comment>
<evidence type="ECO:0000256" key="1">
    <source>
        <dbReference type="ARBA" id="ARBA00004141"/>
    </source>
</evidence>